<accession>A0A7W7YDE6</accession>
<reference evidence="1 2" key="1">
    <citation type="submission" date="2020-08" db="EMBL/GenBank/DDBJ databases">
        <title>Genomic Encyclopedia of Type Strains, Phase IV (KMG-IV): sequencing the most valuable type-strain genomes for metagenomic binning, comparative biology and taxonomic classification.</title>
        <authorList>
            <person name="Goeker M."/>
        </authorList>
    </citation>
    <scope>NUCLEOTIDE SEQUENCE [LARGE SCALE GENOMIC DNA]</scope>
    <source>
        <strain evidence="1 2">DSM 12252</strain>
    </source>
</reference>
<comment type="caution">
    <text evidence="1">The sequence shown here is derived from an EMBL/GenBank/DDBJ whole genome shotgun (WGS) entry which is preliminary data.</text>
</comment>
<dbReference type="CDD" id="cd02199">
    <property type="entry name" value="YjgF_YER057c_UK114_like_1"/>
    <property type="match status" value="1"/>
</dbReference>
<dbReference type="AlphaFoldDB" id="A0A7W7YDE6"/>
<dbReference type="PANTHER" id="PTHR43760:SF1">
    <property type="entry name" value="ENDORIBONUCLEASE L-PSP_CHORISMATE MUTASE-LIKE DOMAIN-CONTAINING PROTEIN"/>
    <property type="match status" value="1"/>
</dbReference>
<proteinExistence type="predicted"/>
<dbReference type="RefSeq" id="WP_184341678.1">
    <property type="nucleotide sequence ID" value="NZ_JACHIG010000008.1"/>
</dbReference>
<name>A0A7W7YDE6_9BACT</name>
<protein>
    <submittedName>
        <fullName evidence="1">Enamine deaminase RidA (YjgF/YER057c/UK114 family)</fullName>
    </submittedName>
</protein>
<dbReference type="Pfam" id="PF01042">
    <property type="entry name" value="Ribonuc_L-PSP"/>
    <property type="match status" value="1"/>
</dbReference>
<keyword evidence="2" id="KW-1185">Reference proteome</keyword>
<dbReference type="PANTHER" id="PTHR43760">
    <property type="entry name" value="ENDORIBONUCLEASE-RELATED"/>
    <property type="match status" value="1"/>
</dbReference>
<evidence type="ECO:0000313" key="1">
    <source>
        <dbReference type="EMBL" id="MBB5034156.1"/>
    </source>
</evidence>
<dbReference type="InterPro" id="IPR035959">
    <property type="entry name" value="RutC-like_sf"/>
</dbReference>
<dbReference type="InterPro" id="IPR006175">
    <property type="entry name" value="YjgF/YER057c/UK114"/>
</dbReference>
<dbReference type="Proteomes" id="UP000590740">
    <property type="component" value="Unassembled WGS sequence"/>
</dbReference>
<organism evidence="1 2">
    <name type="scientific">Prosthecobacter vanneervenii</name>
    <dbReference type="NCBI Taxonomy" id="48466"/>
    <lineage>
        <taxon>Bacteria</taxon>
        <taxon>Pseudomonadati</taxon>
        <taxon>Verrucomicrobiota</taxon>
        <taxon>Verrucomicrobiia</taxon>
        <taxon>Verrucomicrobiales</taxon>
        <taxon>Verrucomicrobiaceae</taxon>
        <taxon>Prosthecobacter</taxon>
    </lineage>
</organism>
<evidence type="ECO:0000313" key="2">
    <source>
        <dbReference type="Proteomes" id="UP000590740"/>
    </source>
</evidence>
<dbReference type="EMBL" id="JACHIG010000008">
    <property type="protein sequence ID" value="MBB5034156.1"/>
    <property type="molecule type" value="Genomic_DNA"/>
</dbReference>
<dbReference type="InterPro" id="IPR013813">
    <property type="entry name" value="Endoribo_LPSP/chorism_mut-like"/>
</dbReference>
<dbReference type="SUPFAM" id="SSF55298">
    <property type="entry name" value="YjgF-like"/>
    <property type="match status" value="1"/>
</dbReference>
<gene>
    <name evidence="1" type="ORF">HNQ65_003747</name>
</gene>
<dbReference type="Gene3D" id="3.30.1330.40">
    <property type="entry name" value="RutC-like"/>
    <property type="match status" value="1"/>
</dbReference>
<sequence length="146" mass="15558">MTPQQKAESLGIVFTKQPPAYLNLCIRSGNQLITSGHVSDLKGKLGAGVSTEDGYKAAKNCAEKVLRSVWDTHGTLDGLKVIKVLGCVNSTLEYSDQHLVINGCSDLLHEIFGKEGDGYHARSALGFAQLPTGAAVEVEAIFEIKG</sequence>